<name>A0A8T0R550_PANVG</name>
<evidence type="ECO:0000256" key="1">
    <source>
        <dbReference type="SAM" id="MobiDB-lite"/>
    </source>
</evidence>
<accession>A0A8T0R550</accession>
<organism evidence="2 3">
    <name type="scientific">Panicum virgatum</name>
    <name type="common">Blackwell switchgrass</name>
    <dbReference type="NCBI Taxonomy" id="38727"/>
    <lineage>
        <taxon>Eukaryota</taxon>
        <taxon>Viridiplantae</taxon>
        <taxon>Streptophyta</taxon>
        <taxon>Embryophyta</taxon>
        <taxon>Tracheophyta</taxon>
        <taxon>Spermatophyta</taxon>
        <taxon>Magnoliopsida</taxon>
        <taxon>Liliopsida</taxon>
        <taxon>Poales</taxon>
        <taxon>Poaceae</taxon>
        <taxon>PACMAD clade</taxon>
        <taxon>Panicoideae</taxon>
        <taxon>Panicodae</taxon>
        <taxon>Paniceae</taxon>
        <taxon>Panicinae</taxon>
        <taxon>Panicum</taxon>
        <taxon>Panicum sect. Hiantes</taxon>
    </lineage>
</organism>
<proteinExistence type="predicted"/>
<dbReference type="AlphaFoldDB" id="A0A8T0R550"/>
<dbReference type="EMBL" id="CM029048">
    <property type="protein sequence ID" value="KAG2580761.1"/>
    <property type="molecule type" value="Genomic_DNA"/>
</dbReference>
<sequence length="131" mass="14460">MAAPLRFLPGSDSSASTGQGSARPPSMSPTPRCCRPLHGIQIRPLLLSSWPPACPSATRRGGAAERARSSRPSARGRRWCNASITWCPWTLRPMRSSRRGHPRPWCTPSARCPTSPALRRRVRQCRHALRG</sequence>
<dbReference type="Proteomes" id="UP000823388">
    <property type="component" value="Chromosome 6N"/>
</dbReference>
<keyword evidence="3" id="KW-1185">Reference proteome</keyword>
<protein>
    <submittedName>
        <fullName evidence="2">Uncharacterized protein</fullName>
    </submittedName>
</protein>
<feature type="compositionally biased region" description="Polar residues" evidence="1">
    <location>
        <begin position="11"/>
        <end position="20"/>
    </location>
</feature>
<feature type="region of interest" description="Disordered" evidence="1">
    <location>
        <begin position="55"/>
        <end position="74"/>
    </location>
</feature>
<comment type="caution">
    <text evidence="2">The sequence shown here is derived from an EMBL/GenBank/DDBJ whole genome shotgun (WGS) entry which is preliminary data.</text>
</comment>
<evidence type="ECO:0000313" key="2">
    <source>
        <dbReference type="EMBL" id="KAG2580761.1"/>
    </source>
</evidence>
<reference evidence="2" key="1">
    <citation type="submission" date="2020-05" db="EMBL/GenBank/DDBJ databases">
        <title>WGS assembly of Panicum virgatum.</title>
        <authorList>
            <person name="Lovell J.T."/>
            <person name="Jenkins J."/>
            <person name="Shu S."/>
            <person name="Juenger T.E."/>
            <person name="Schmutz J."/>
        </authorList>
    </citation>
    <scope>NUCLEOTIDE SEQUENCE</scope>
    <source>
        <strain evidence="2">AP13</strain>
    </source>
</reference>
<gene>
    <name evidence="2" type="ORF">PVAP13_6NG363375</name>
</gene>
<evidence type="ECO:0000313" key="3">
    <source>
        <dbReference type="Proteomes" id="UP000823388"/>
    </source>
</evidence>
<feature type="region of interest" description="Disordered" evidence="1">
    <location>
        <begin position="1"/>
        <end position="33"/>
    </location>
</feature>